<keyword evidence="6" id="KW-1185">Reference proteome</keyword>
<dbReference type="InterPro" id="IPR003439">
    <property type="entry name" value="ABC_transporter-like_ATP-bd"/>
</dbReference>
<dbReference type="GO" id="GO:0005524">
    <property type="term" value="F:ATP binding"/>
    <property type="evidence" value="ECO:0007669"/>
    <property type="project" value="UniProtKB-KW"/>
</dbReference>
<dbReference type="InterPro" id="IPR003593">
    <property type="entry name" value="AAA+_ATPase"/>
</dbReference>
<feature type="domain" description="ABC transporter" evidence="4">
    <location>
        <begin position="10"/>
        <end position="263"/>
    </location>
</feature>
<evidence type="ECO:0000313" key="5">
    <source>
        <dbReference type="EMBL" id="ABX41358.1"/>
    </source>
</evidence>
<dbReference type="Proteomes" id="UP000000370">
    <property type="component" value="Chromosome"/>
</dbReference>
<dbReference type="InterPro" id="IPR027417">
    <property type="entry name" value="P-loop_NTPase"/>
</dbReference>
<dbReference type="eggNOG" id="COG4586">
    <property type="taxonomic scope" value="Bacteria"/>
</dbReference>
<dbReference type="Pfam" id="PF00005">
    <property type="entry name" value="ABC_tran"/>
    <property type="match status" value="1"/>
</dbReference>
<accession>A9KM15</accession>
<keyword evidence="3" id="KW-0067">ATP-binding</keyword>
<keyword evidence="1" id="KW-0813">Transport</keyword>
<gene>
    <name evidence="5" type="ordered locus">Cphy_0978</name>
</gene>
<evidence type="ECO:0000259" key="4">
    <source>
        <dbReference type="PROSITE" id="PS50893"/>
    </source>
</evidence>
<dbReference type="PROSITE" id="PS00211">
    <property type="entry name" value="ABC_TRANSPORTER_1"/>
    <property type="match status" value="1"/>
</dbReference>
<dbReference type="GO" id="GO:0016887">
    <property type="term" value="F:ATP hydrolysis activity"/>
    <property type="evidence" value="ECO:0007669"/>
    <property type="project" value="InterPro"/>
</dbReference>
<protein>
    <submittedName>
        <fullName evidence="5">ABC transporter related</fullName>
    </submittedName>
</protein>
<evidence type="ECO:0000256" key="1">
    <source>
        <dbReference type="ARBA" id="ARBA00022448"/>
    </source>
</evidence>
<dbReference type="KEGG" id="cpy:Cphy_0978"/>
<keyword evidence="2" id="KW-0547">Nucleotide-binding</keyword>
<dbReference type="STRING" id="357809.Cphy_0978"/>
<evidence type="ECO:0000313" key="6">
    <source>
        <dbReference type="Proteomes" id="UP000000370"/>
    </source>
</evidence>
<dbReference type="SUPFAM" id="SSF52540">
    <property type="entry name" value="P-loop containing nucleoside triphosphate hydrolases"/>
    <property type="match status" value="1"/>
</dbReference>
<dbReference type="InterPro" id="IPR050763">
    <property type="entry name" value="ABC_transporter_ATP-binding"/>
</dbReference>
<evidence type="ECO:0000256" key="2">
    <source>
        <dbReference type="ARBA" id="ARBA00022741"/>
    </source>
</evidence>
<evidence type="ECO:0000256" key="3">
    <source>
        <dbReference type="ARBA" id="ARBA00022840"/>
    </source>
</evidence>
<dbReference type="HOGENOM" id="CLU_000604_1_2_9"/>
<dbReference type="PROSITE" id="PS50893">
    <property type="entry name" value="ABC_TRANSPORTER_2"/>
    <property type="match status" value="1"/>
</dbReference>
<dbReference type="SMART" id="SM00382">
    <property type="entry name" value="AAA"/>
    <property type="match status" value="1"/>
</dbReference>
<sequence length="342" mass="39400">MESYMEDALIKVNHVSKSFRTTKQNQGILNAIKHMVKPNYILKKAVDDINFTIKEGEMVGFLGPNGSGKSTTVKMLSGILHPDKGSIEVGDFIPYRDRKKYVSQIGVVFGQKSQLAWDLPVIESFDLLKHIYRIEEKKYQDNLERFVSLLDMGEFLSQPVRQLSLGQRMRADIAASLLHSPKIVFFDEPTIGVDVVGKEKIREFIVELNKTDRITMLFTTHDMRDIEKTCNKIIIIDHGTMIYDGSLASIKERYGNTMKIEVTMDKYQEITNLKDVIIENVSNQGDYKYRFLFDKNKVSLDFLMKEILTTYLVKDFSMIEPDLESIIREIYEGEVILCQANH</sequence>
<reference evidence="6" key="1">
    <citation type="submission" date="2007-11" db="EMBL/GenBank/DDBJ databases">
        <title>Complete genome sequence of Clostridium phytofermentans ISDg.</title>
        <authorList>
            <person name="Leschine S.B."/>
            <person name="Warnick T.A."/>
            <person name="Blanchard J.L."/>
            <person name="Schnell D.J."/>
            <person name="Petit E.L."/>
            <person name="LaTouf W.G."/>
            <person name="Copeland A."/>
            <person name="Lucas S."/>
            <person name="Lapidus A."/>
            <person name="Barry K."/>
            <person name="Glavina del Rio T."/>
            <person name="Dalin E."/>
            <person name="Tice H."/>
            <person name="Pitluck S."/>
            <person name="Kiss H."/>
            <person name="Brettin T."/>
            <person name="Bruce D."/>
            <person name="Detter J.C."/>
            <person name="Han C."/>
            <person name="Kuske C."/>
            <person name="Schmutz J."/>
            <person name="Larimer F."/>
            <person name="Land M."/>
            <person name="Hauser L."/>
            <person name="Kyrpides N."/>
            <person name="Kim E.A."/>
            <person name="Richardson P."/>
        </authorList>
    </citation>
    <scope>NUCLEOTIDE SEQUENCE [LARGE SCALE GENOMIC DNA]</scope>
    <source>
        <strain evidence="6">ATCC 700394 / DSM 18823 / ISDg</strain>
    </source>
</reference>
<dbReference type="AlphaFoldDB" id="A9KM15"/>
<dbReference type="InterPro" id="IPR017871">
    <property type="entry name" value="ABC_transporter-like_CS"/>
</dbReference>
<dbReference type="PANTHER" id="PTHR42711">
    <property type="entry name" value="ABC TRANSPORTER ATP-BINDING PROTEIN"/>
    <property type="match status" value="1"/>
</dbReference>
<proteinExistence type="predicted"/>
<dbReference type="Gene3D" id="3.40.50.300">
    <property type="entry name" value="P-loop containing nucleotide triphosphate hydrolases"/>
    <property type="match status" value="1"/>
</dbReference>
<name>A9KM15_LACP7</name>
<organism evidence="5 6">
    <name type="scientific">Lachnoclostridium phytofermentans (strain ATCC 700394 / DSM 18823 / ISDg)</name>
    <name type="common">Clostridium phytofermentans</name>
    <dbReference type="NCBI Taxonomy" id="357809"/>
    <lineage>
        <taxon>Bacteria</taxon>
        <taxon>Bacillati</taxon>
        <taxon>Bacillota</taxon>
        <taxon>Clostridia</taxon>
        <taxon>Lachnospirales</taxon>
        <taxon>Lachnospiraceae</taxon>
    </lineage>
</organism>
<dbReference type="EMBL" id="CP000885">
    <property type="protein sequence ID" value="ABX41358.1"/>
    <property type="molecule type" value="Genomic_DNA"/>
</dbReference>
<dbReference type="PANTHER" id="PTHR42711:SF1">
    <property type="entry name" value="ABC-TRANSPORT PROTEIN, ATP-BINDING COMPONENT"/>
    <property type="match status" value="1"/>
</dbReference>